<dbReference type="RefSeq" id="WP_036942402.1">
    <property type="nucleotide sequence ID" value="NZ_JQKC01000018.1"/>
</dbReference>
<organism evidence="3 4">
    <name type="scientific">Pseudobacteroides cellulosolvens ATCC 35603 = DSM 2933</name>
    <dbReference type="NCBI Taxonomy" id="398512"/>
    <lineage>
        <taxon>Bacteria</taxon>
        <taxon>Bacillati</taxon>
        <taxon>Bacillota</taxon>
        <taxon>Clostridia</taxon>
        <taxon>Eubacteriales</taxon>
        <taxon>Oscillospiraceae</taxon>
        <taxon>Pseudobacteroides</taxon>
    </lineage>
</organism>
<evidence type="ECO:0000313" key="3">
    <source>
        <dbReference type="EMBL" id="KNY26311.1"/>
    </source>
</evidence>
<keyword evidence="2" id="KW-1133">Transmembrane helix</keyword>
<keyword evidence="2" id="KW-0472">Membrane</keyword>
<comment type="caution">
    <text evidence="3">The sequence shown here is derived from an EMBL/GenBank/DDBJ whole genome shotgun (WGS) entry which is preliminary data.</text>
</comment>
<accession>A0A0L6JKC5</accession>
<feature type="transmembrane region" description="Helical" evidence="2">
    <location>
        <begin position="73"/>
        <end position="94"/>
    </location>
</feature>
<keyword evidence="1" id="KW-0175">Coiled coil</keyword>
<protein>
    <submittedName>
        <fullName evidence="3">Uncharacterized protein</fullName>
    </submittedName>
</protein>
<dbReference type="Proteomes" id="UP000036923">
    <property type="component" value="Unassembled WGS sequence"/>
</dbReference>
<evidence type="ECO:0000256" key="2">
    <source>
        <dbReference type="SAM" id="Phobius"/>
    </source>
</evidence>
<dbReference type="Gene3D" id="1.20.5.340">
    <property type="match status" value="1"/>
</dbReference>
<dbReference type="AlphaFoldDB" id="A0A0L6JKC5"/>
<evidence type="ECO:0000313" key="4">
    <source>
        <dbReference type="Proteomes" id="UP000036923"/>
    </source>
</evidence>
<keyword evidence="2" id="KW-0812">Transmembrane</keyword>
<name>A0A0L6JKC5_9FIRM</name>
<keyword evidence="4" id="KW-1185">Reference proteome</keyword>
<gene>
    <name evidence="3" type="ORF">Bccel_1573</name>
</gene>
<proteinExistence type="predicted"/>
<evidence type="ECO:0000256" key="1">
    <source>
        <dbReference type="SAM" id="Coils"/>
    </source>
</evidence>
<dbReference type="STRING" id="398512.Bccel_1573"/>
<dbReference type="EMBL" id="LGTC01000001">
    <property type="protein sequence ID" value="KNY26311.1"/>
    <property type="molecule type" value="Genomic_DNA"/>
</dbReference>
<sequence>MSTEIEALEKRIDKLETRQDKVEADITEIKVGNGIVNEKLNTMATTLKNIENMVAKLSKRGFTDVLGWFTSKAIPSLITGGIIASIILLVLKVLGKI</sequence>
<feature type="coiled-coil region" evidence="1">
    <location>
        <begin position="5"/>
        <end position="60"/>
    </location>
</feature>
<reference evidence="4" key="1">
    <citation type="submission" date="2015-07" db="EMBL/GenBank/DDBJ databases">
        <title>Near-Complete Genome Sequence of the Cellulolytic Bacterium Bacteroides (Pseudobacteroides) cellulosolvens ATCC 35603.</title>
        <authorList>
            <person name="Dassa B."/>
            <person name="Utturkar S.M."/>
            <person name="Klingeman D.M."/>
            <person name="Hurt R.A."/>
            <person name="Keller M."/>
            <person name="Xu J."/>
            <person name="Reddy Y.H.K."/>
            <person name="Borovok I."/>
            <person name="Grinberg I.R."/>
            <person name="Lamed R."/>
            <person name="Zhivin O."/>
            <person name="Bayer E.A."/>
            <person name="Brown S.D."/>
        </authorList>
    </citation>
    <scope>NUCLEOTIDE SEQUENCE [LARGE SCALE GENOMIC DNA]</scope>
    <source>
        <strain evidence="4">DSM 2933</strain>
    </source>
</reference>